<name>A0A6G0W9P2_9STRA</name>
<accession>A0A6G0W9P2</accession>
<gene>
    <name evidence="3" type="ORF">Ae201684_017334</name>
</gene>
<evidence type="ECO:0000313" key="3">
    <source>
        <dbReference type="EMBL" id="KAF0723839.1"/>
    </source>
</evidence>
<feature type="coiled-coil region" evidence="1">
    <location>
        <begin position="75"/>
        <end position="102"/>
    </location>
</feature>
<protein>
    <submittedName>
        <fullName evidence="3">Uncharacterized protein</fullName>
    </submittedName>
</protein>
<evidence type="ECO:0000313" key="4">
    <source>
        <dbReference type="Proteomes" id="UP000481153"/>
    </source>
</evidence>
<reference evidence="3 4" key="1">
    <citation type="submission" date="2019-07" db="EMBL/GenBank/DDBJ databases">
        <title>Genomics analysis of Aphanomyces spp. identifies a new class of oomycete effector associated with host adaptation.</title>
        <authorList>
            <person name="Gaulin E."/>
        </authorList>
    </citation>
    <scope>NUCLEOTIDE SEQUENCE [LARGE SCALE GENOMIC DNA]</scope>
    <source>
        <strain evidence="3 4">ATCC 201684</strain>
    </source>
</reference>
<comment type="caution">
    <text evidence="3">The sequence shown here is derived from an EMBL/GenBank/DDBJ whole genome shotgun (WGS) entry which is preliminary data.</text>
</comment>
<evidence type="ECO:0000256" key="1">
    <source>
        <dbReference type="SAM" id="Coils"/>
    </source>
</evidence>
<organism evidence="3 4">
    <name type="scientific">Aphanomyces euteiches</name>
    <dbReference type="NCBI Taxonomy" id="100861"/>
    <lineage>
        <taxon>Eukaryota</taxon>
        <taxon>Sar</taxon>
        <taxon>Stramenopiles</taxon>
        <taxon>Oomycota</taxon>
        <taxon>Saprolegniomycetes</taxon>
        <taxon>Saprolegniales</taxon>
        <taxon>Verrucalvaceae</taxon>
        <taxon>Aphanomyces</taxon>
    </lineage>
</organism>
<proteinExistence type="predicted"/>
<dbReference type="VEuPathDB" id="FungiDB:AeMF1_007694"/>
<keyword evidence="1" id="KW-0175">Coiled coil</keyword>
<dbReference type="Proteomes" id="UP000481153">
    <property type="component" value="Unassembled WGS sequence"/>
</dbReference>
<dbReference type="AlphaFoldDB" id="A0A6G0W9P2"/>
<feature type="region of interest" description="Disordered" evidence="2">
    <location>
        <begin position="39"/>
        <end position="58"/>
    </location>
</feature>
<evidence type="ECO:0000256" key="2">
    <source>
        <dbReference type="SAM" id="MobiDB-lite"/>
    </source>
</evidence>
<dbReference type="EMBL" id="VJMJ01000294">
    <property type="protein sequence ID" value="KAF0723839.1"/>
    <property type="molecule type" value="Genomic_DNA"/>
</dbReference>
<keyword evidence="4" id="KW-1185">Reference proteome</keyword>
<sequence>MDDAWDIATDLPFLIAKDDELSDELAQVSAILTSIDEEANESSKSVSSHPKSVKRTSNSLSASITAPAWISNKYEFRQRQELRLLQKQVTELKEQLELARISSVKKLDLPKWKRAARLELQAKLRAIAENEQLKADIQGSTSFIATMQKYFRKKPRLSMDIDIHSEEWMEYKLAAQASLRIAAIHAIADRQYRRMETAFINAKLIGVGGNVFCMKPIRLANST</sequence>
<dbReference type="VEuPathDB" id="FungiDB:AeMF1_006630"/>